<dbReference type="InterPro" id="IPR051797">
    <property type="entry name" value="TrmB-like"/>
</dbReference>
<proteinExistence type="predicted"/>
<gene>
    <name evidence="2" type="ORF">A2215_00240</name>
</gene>
<name>A0A1F5ED77_9BACT</name>
<comment type="caution">
    <text evidence="2">The sequence shown here is derived from an EMBL/GenBank/DDBJ whole genome shotgun (WGS) entry which is preliminary data.</text>
</comment>
<dbReference type="PANTHER" id="PTHR34293">
    <property type="entry name" value="HTH-TYPE TRANSCRIPTIONAL REGULATOR TRMBL2"/>
    <property type="match status" value="1"/>
</dbReference>
<dbReference type="PANTHER" id="PTHR34293:SF1">
    <property type="entry name" value="HTH-TYPE TRANSCRIPTIONAL REGULATOR TRMBL2"/>
    <property type="match status" value="1"/>
</dbReference>
<dbReference type="STRING" id="1797472.A2215_00240"/>
<sequence length="242" mass="28257">MNFEHTLRNLGLSLNESKIYLASLEMGVASAQDIAYKANIKRTTAYPVLENLAIKGLIYKTKHLSRNRYSAESPKNLVRRYGRYFRQLHENLPELEAIHNQKPSKPKIVFYEGSQGILKIYADTLKEKPKEILEFNSSDMFTTFPTFPKNYVKERIKRKIHARRITAKDKFWNEHATNDVSELSRTKMIDSNKFNLPVEINVYNNKVAFMSYADKMGIIIESRGIADSMRTIYEMFWEKIDA</sequence>
<dbReference type="EMBL" id="MEZY01000013">
    <property type="protein sequence ID" value="OGD65358.1"/>
    <property type="molecule type" value="Genomic_DNA"/>
</dbReference>
<dbReference type="InterPro" id="IPR036390">
    <property type="entry name" value="WH_DNA-bd_sf"/>
</dbReference>
<reference evidence="2 3" key="1">
    <citation type="journal article" date="2016" name="Nat. Commun.">
        <title>Thousands of microbial genomes shed light on interconnected biogeochemical processes in an aquifer system.</title>
        <authorList>
            <person name="Anantharaman K."/>
            <person name="Brown C.T."/>
            <person name="Hug L.A."/>
            <person name="Sharon I."/>
            <person name="Castelle C.J."/>
            <person name="Probst A.J."/>
            <person name="Thomas B.C."/>
            <person name="Singh A."/>
            <person name="Wilkins M.J."/>
            <person name="Karaoz U."/>
            <person name="Brodie E.L."/>
            <person name="Williams K.H."/>
            <person name="Hubbard S.S."/>
            <person name="Banfield J.F."/>
        </authorList>
    </citation>
    <scope>NUCLEOTIDE SEQUENCE [LARGE SCALE GENOMIC DNA]</scope>
</reference>
<accession>A0A1F5ED77</accession>
<evidence type="ECO:0000313" key="2">
    <source>
        <dbReference type="EMBL" id="OGD65358.1"/>
    </source>
</evidence>
<feature type="domain" description="Transcription regulator TrmB N-terminal" evidence="1">
    <location>
        <begin position="7"/>
        <end position="74"/>
    </location>
</feature>
<dbReference type="AlphaFoldDB" id="A0A1F5ED77"/>
<dbReference type="Pfam" id="PF01978">
    <property type="entry name" value="TrmB"/>
    <property type="match status" value="1"/>
</dbReference>
<dbReference type="InterPro" id="IPR036388">
    <property type="entry name" value="WH-like_DNA-bd_sf"/>
</dbReference>
<dbReference type="InterPro" id="IPR002831">
    <property type="entry name" value="Tscrpt_reg_TrmB_N"/>
</dbReference>
<protein>
    <recommendedName>
        <fullName evidence="1">Transcription regulator TrmB N-terminal domain-containing protein</fullName>
    </recommendedName>
</protein>
<evidence type="ECO:0000259" key="1">
    <source>
        <dbReference type="Pfam" id="PF01978"/>
    </source>
</evidence>
<dbReference type="Gene3D" id="1.10.10.10">
    <property type="entry name" value="Winged helix-like DNA-binding domain superfamily/Winged helix DNA-binding domain"/>
    <property type="match status" value="1"/>
</dbReference>
<dbReference type="Proteomes" id="UP000178583">
    <property type="component" value="Unassembled WGS sequence"/>
</dbReference>
<evidence type="ECO:0000313" key="3">
    <source>
        <dbReference type="Proteomes" id="UP000178583"/>
    </source>
</evidence>
<organism evidence="2 3">
    <name type="scientific">Candidatus Berkelbacteria bacterium RIFOXYA2_FULL_43_10</name>
    <dbReference type="NCBI Taxonomy" id="1797472"/>
    <lineage>
        <taxon>Bacteria</taxon>
        <taxon>Candidatus Berkelbacteria</taxon>
    </lineage>
</organism>
<dbReference type="SUPFAM" id="SSF46785">
    <property type="entry name" value="Winged helix' DNA-binding domain"/>
    <property type="match status" value="1"/>
</dbReference>